<keyword evidence="2" id="KW-1185">Reference proteome</keyword>
<evidence type="ECO:0000313" key="2">
    <source>
        <dbReference type="Proteomes" id="UP001205357"/>
    </source>
</evidence>
<gene>
    <name evidence="1" type="ORF">MUU47_16365</name>
</gene>
<dbReference type="RefSeq" id="WP_258989195.1">
    <property type="nucleotide sequence ID" value="NZ_JALIGE010000075.1"/>
</dbReference>
<comment type="caution">
    <text evidence="1">The sequence shown here is derived from an EMBL/GenBank/DDBJ whole genome shotgun (WGS) entry which is preliminary data.</text>
</comment>
<protein>
    <submittedName>
        <fullName evidence="1">Uncharacterized protein</fullName>
    </submittedName>
</protein>
<dbReference type="Proteomes" id="UP001205357">
    <property type="component" value="Unassembled WGS sequence"/>
</dbReference>
<accession>A0ABT2E472</accession>
<sequence>MKEHPDKHIRAAIRYAELKGWIFAPAGNSSHCYGRLKCGISEHRQHMMSVWSTPGSPQNHAWQIVRKVDSCTPLPA</sequence>
<evidence type="ECO:0000313" key="1">
    <source>
        <dbReference type="EMBL" id="MCS2162665.1"/>
    </source>
</evidence>
<proteinExistence type="predicted"/>
<name>A0ABT2E472_9ENTR</name>
<organism evidence="1 2">
    <name type="scientific">Scandinavium hiltneri</name>
    <dbReference type="NCBI Taxonomy" id="2926519"/>
    <lineage>
        <taxon>Bacteria</taxon>
        <taxon>Pseudomonadati</taxon>
        <taxon>Pseudomonadota</taxon>
        <taxon>Gammaproteobacteria</taxon>
        <taxon>Enterobacterales</taxon>
        <taxon>Enterobacteriaceae</taxon>
        <taxon>Scandinavium</taxon>
    </lineage>
</organism>
<reference evidence="1 2" key="1">
    <citation type="submission" date="2022-04" db="EMBL/GenBank/DDBJ databases">
        <title>Proposal of a three novel species of Scandinavium, Scandinavium hiltneri, Scandinavium manionii, Scandinavium tedordense.</title>
        <authorList>
            <person name="Maddock D.W."/>
            <person name="Brady C.L."/>
            <person name="Denman S."/>
            <person name="Arnold D."/>
        </authorList>
    </citation>
    <scope>NUCLEOTIDE SEQUENCE [LARGE SCALE GENOMIC DNA]</scope>
    <source>
        <strain evidence="1 2">H11S7</strain>
    </source>
</reference>
<dbReference type="EMBL" id="JALIGE010000075">
    <property type="protein sequence ID" value="MCS2162665.1"/>
    <property type="molecule type" value="Genomic_DNA"/>
</dbReference>